<proteinExistence type="predicted"/>
<dbReference type="AlphaFoldDB" id="A0AAD6XU72"/>
<dbReference type="Proteomes" id="UP001222325">
    <property type="component" value="Unassembled WGS sequence"/>
</dbReference>
<comment type="caution">
    <text evidence="2">The sequence shown here is derived from an EMBL/GenBank/DDBJ whole genome shotgun (WGS) entry which is preliminary data.</text>
</comment>
<keyword evidence="1" id="KW-0812">Transmembrane</keyword>
<evidence type="ECO:0000313" key="2">
    <source>
        <dbReference type="EMBL" id="KAJ7087657.1"/>
    </source>
</evidence>
<feature type="transmembrane region" description="Helical" evidence="1">
    <location>
        <begin position="86"/>
        <end position="107"/>
    </location>
</feature>
<evidence type="ECO:0000313" key="3">
    <source>
        <dbReference type="Proteomes" id="UP001222325"/>
    </source>
</evidence>
<keyword evidence="1" id="KW-0472">Membrane</keyword>
<organism evidence="2 3">
    <name type="scientific">Mycena belliarum</name>
    <dbReference type="NCBI Taxonomy" id="1033014"/>
    <lineage>
        <taxon>Eukaryota</taxon>
        <taxon>Fungi</taxon>
        <taxon>Dikarya</taxon>
        <taxon>Basidiomycota</taxon>
        <taxon>Agaricomycotina</taxon>
        <taxon>Agaricomycetes</taxon>
        <taxon>Agaricomycetidae</taxon>
        <taxon>Agaricales</taxon>
        <taxon>Marasmiineae</taxon>
        <taxon>Mycenaceae</taxon>
        <taxon>Mycena</taxon>
    </lineage>
</organism>
<accession>A0AAD6XU72</accession>
<dbReference type="EMBL" id="JARJCN010000028">
    <property type="protein sequence ID" value="KAJ7087657.1"/>
    <property type="molecule type" value="Genomic_DNA"/>
</dbReference>
<sequence length="118" mass="12613">MVAVPTLNPTSTLSYNATSIGSQFSGEALRSSTQCGGPGMEAICLNHTLSLLNNVPQSLRVIYNYDLPNYFGVCGPSRECRVGIQIAIVVGAAVGIGIVLVAVTCIWKITRRWRARGE</sequence>
<evidence type="ECO:0000256" key="1">
    <source>
        <dbReference type="SAM" id="Phobius"/>
    </source>
</evidence>
<keyword evidence="1" id="KW-1133">Transmembrane helix</keyword>
<name>A0AAD6XU72_9AGAR</name>
<protein>
    <submittedName>
        <fullName evidence="2">Uncharacterized protein</fullName>
    </submittedName>
</protein>
<keyword evidence="3" id="KW-1185">Reference proteome</keyword>
<gene>
    <name evidence="2" type="ORF">B0H15DRAFT_931187</name>
</gene>
<reference evidence="2" key="1">
    <citation type="submission" date="2023-03" db="EMBL/GenBank/DDBJ databases">
        <title>Massive genome expansion in bonnet fungi (Mycena s.s.) driven by repeated elements and novel gene families across ecological guilds.</title>
        <authorList>
            <consortium name="Lawrence Berkeley National Laboratory"/>
            <person name="Harder C.B."/>
            <person name="Miyauchi S."/>
            <person name="Viragh M."/>
            <person name="Kuo A."/>
            <person name="Thoen E."/>
            <person name="Andreopoulos B."/>
            <person name="Lu D."/>
            <person name="Skrede I."/>
            <person name="Drula E."/>
            <person name="Henrissat B."/>
            <person name="Morin E."/>
            <person name="Kohler A."/>
            <person name="Barry K."/>
            <person name="LaButti K."/>
            <person name="Morin E."/>
            <person name="Salamov A."/>
            <person name="Lipzen A."/>
            <person name="Mereny Z."/>
            <person name="Hegedus B."/>
            <person name="Baldrian P."/>
            <person name="Stursova M."/>
            <person name="Weitz H."/>
            <person name="Taylor A."/>
            <person name="Grigoriev I.V."/>
            <person name="Nagy L.G."/>
            <person name="Martin F."/>
            <person name="Kauserud H."/>
        </authorList>
    </citation>
    <scope>NUCLEOTIDE SEQUENCE</scope>
    <source>
        <strain evidence="2">CBHHK173m</strain>
    </source>
</reference>